<name>A0A1C5GPH0_9ACTN</name>
<proteinExistence type="predicted"/>
<feature type="transmembrane region" description="Helical" evidence="1">
    <location>
        <begin position="143"/>
        <end position="160"/>
    </location>
</feature>
<keyword evidence="1" id="KW-0812">Transmembrane</keyword>
<evidence type="ECO:0000313" key="2">
    <source>
        <dbReference type="EMBL" id="SCG35011.1"/>
    </source>
</evidence>
<gene>
    <name evidence="2" type="ORF">GA0074704_0161</name>
</gene>
<organism evidence="2 3">
    <name type="scientific">Micromonospora siamensis</name>
    <dbReference type="NCBI Taxonomy" id="299152"/>
    <lineage>
        <taxon>Bacteria</taxon>
        <taxon>Bacillati</taxon>
        <taxon>Actinomycetota</taxon>
        <taxon>Actinomycetes</taxon>
        <taxon>Micromonosporales</taxon>
        <taxon>Micromonosporaceae</taxon>
        <taxon>Micromonospora</taxon>
    </lineage>
</organism>
<feature type="transmembrane region" description="Helical" evidence="1">
    <location>
        <begin position="69"/>
        <end position="88"/>
    </location>
</feature>
<feature type="transmembrane region" description="Helical" evidence="1">
    <location>
        <begin position="30"/>
        <end position="49"/>
    </location>
</feature>
<feature type="transmembrane region" description="Helical" evidence="1">
    <location>
        <begin position="166"/>
        <end position="186"/>
    </location>
</feature>
<keyword evidence="1" id="KW-0472">Membrane</keyword>
<sequence>MGTSAVDERGSIMDDSEQGRITRGRRRFRLLLIGAGLVAAILGFVIGAVTGGDELPGWRGDPPGWAENLGLGMVALGLLGDVGLLVYGHRSGRLKANRESRLWALSWSRRRELARKIRRNEPAAGEDPAVLRNVAGQMAANRWLIWVFVCLMLVFGGQALSRYSWFWLALTLAMAAIFVVAAISVLRDARRAEAFLAAHPADSVD</sequence>
<reference evidence="2 3" key="1">
    <citation type="submission" date="2016-06" db="EMBL/GenBank/DDBJ databases">
        <authorList>
            <person name="Kjaerup R.B."/>
            <person name="Dalgaard T.S."/>
            <person name="Juul-Madsen H.R."/>
        </authorList>
    </citation>
    <scope>NUCLEOTIDE SEQUENCE [LARGE SCALE GENOMIC DNA]</scope>
    <source>
        <strain evidence="2 3">DSM 45097</strain>
    </source>
</reference>
<dbReference type="AlphaFoldDB" id="A0A1C5GPH0"/>
<evidence type="ECO:0000256" key="1">
    <source>
        <dbReference type="SAM" id="Phobius"/>
    </source>
</evidence>
<dbReference type="Proteomes" id="UP000198210">
    <property type="component" value="Chromosome I"/>
</dbReference>
<evidence type="ECO:0000313" key="3">
    <source>
        <dbReference type="Proteomes" id="UP000198210"/>
    </source>
</evidence>
<keyword evidence="3" id="KW-1185">Reference proteome</keyword>
<keyword evidence="1" id="KW-1133">Transmembrane helix</keyword>
<dbReference type="EMBL" id="LT607751">
    <property type="protein sequence ID" value="SCG35011.1"/>
    <property type="molecule type" value="Genomic_DNA"/>
</dbReference>
<protein>
    <submittedName>
        <fullName evidence="2">Uncharacterized protein</fullName>
    </submittedName>
</protein>
<accession>A0A1C5GPH0</accession>